<evidence type="ECO:0000313" key="3">
    <source>
        <dbReference type="Proteomes" id="UP000198755"/>
    </source>
</evidence>
<organism evidence="2 3">
    <name type="scientific">Methylocapsa palsarum</name>
    <dbReference type="NCBI Taxonomy" id="1612308"/>
    <lineage>
        <taxon>Bacteria</taxon>
        <taxon>Pseudomonadati</taxon>
        <taxon>Pseudomonadota</taxon>
        <taxon>Alphaproteobacteria</taxon>
        <taxon>Hyphomicrobiales</taxon>
        <taxon>Beijerinckiaceae</taxon>
        <taxon>Methylocapsa</taxon>
    </lineage>
</organism>
<name>A0A1I4CNS4_9HYPH</name>
<evidence type="ECO:0000313" key="2">
    <source>
        <dbReference type="EMBL" id="SFK82942.1"/>
    </source>
</evidence>
<evidence type="ECO:0000256" key="1">
    <source>
        <dbReference type="SAM" id="Phobius"/>
    </source>
</evidence>
<gene>
    <name evidence="2" type="ORF">SAMN05444581_12630</name>
</gene>
<accession>A0A1I4CNS4</accession>
<keyword evidence="1" id="KW-1133">Transmembrane helix</keyword>
<reference evidence="2 3" key="1">
    <citation type="submission" date="2016-10" db="EMBL/GenBank/DDBJ databases">
        <authorList>
            <person name="de Groot N.N."/>
        </authorList>
    </citation>
    <scope>NUCLEOTIDE SEQUENCE [LARGE SCALE GENOMIC DNA]</scope>
    <source>
        <strain evidence="2 3">NE2</strain>
    </source>
</reference>
<feature type="transmembrane region" description="Helical" evidence="1">
    <location>
        <begin position="164"/>
        <end position="187"/>
    </location>
</feature>
<keyword evidence="3" id="KW-1185">Reference proteome</keyword>
<proteinExistence type="predicted"/>
<dbReference type="AlphaFoldDB" id="A0A1I4CNS4"/>
<dbReference type="EMBL" id="FOSN01000026">
    <property type="protein sequence ID" value="SFK82942.1"/>
    <property type="molecule type" value="Genomic_DNA"/>
</dbReference>
<protein>
    <submittedName>
        <fullName evidence="2">Uncharacterized protein</fullName>
    </submittedName>
</protein>
<keyword evidence="1" id="KW-0812">Transmembrane</keyword>
<sequence length="377" mass="41603">MADDAPERESHPSADLRRTRRLQAAYAMARSLRESSSFSWEWSLNENMGLARAVEIEALLGLLKEGDLPGERANSKAGEEAESVRTLMLSSVRAGSDYLRFSAALDMFERVLIAQLISLGASPKGATEERPFPRQTALATMSALNSGQTEVFTTFKDKFYGSTAFKIMCAGLFAAALLAAGGLYIAAKVDEYRSAQQAADLREDVSRQIASLYPAMPQDSVRLSEIKRQIDAQEAELSNEVIPRMKQLRDDLSAARPSLCDRPPLAEVPDALRAQLICLKARIADIEENTRSKPIGGVAEDDLSPKQWLQIQKALADRQFYHGKIDGKPGGPKRRFGRMTGTRRAIFKWQGALSEMQTGTLTPEQIPRLLASDPLMR</sequence>
<keyword evidence="1" id="KW-0472">Membrane</keyword>
<dbReference type="Proteomes" id="UP000198755">
    <property type="component" value="Unassembled WGS sequence"/>
</dbReference>